<reference evidence="1" key="1">
    <citation type="submission" date="2023-07" db="EMBL/GenBank/DDBJ databases">
        <title>Sorghum-associated microbial communities from plants grown in Nebraska, USA.</title>
        <authorList>
            <person name="Schachtman D."/>
        </authorList>
    </citation>
    <scope>NUCLEOTIDE SEQUENCE</scope>
    <source>
        <strain evidence="1">2697</strain>
    </source>
</reference>
<evidence type="ECO:0000313" key="1">
    <source>
        <dbReference type="EMBL" id="MDR6786097.1"/>
    </source>
</evidence>
<organism evidence="1 2">
    <name type="scientific">Pedobacter africanus</name>
    <dbReference type="NCBI Taxonomy" id="151894"/>
    <lineage>
        <taxon>Bacteria</taxon>
        <taxon>Pseudomonadati</taxon>
        <taxon>Bacteroidota</taxon>
        <taxon>Sphingobacteriia</taxon>
        <taxon>Sphingobacteriales</taxon>
        <taxon>Sphingobacteriaceae</taxon>
        <taxon>Pedobacter</taxon>
    </lineage>
</organism>
<sequence length="206" mass="24567">MNFEDMKSAWKKDSGSNIEVPNKIEEIKRAELPLDKIRKNMRYEFIAQLIAVILIAFVPQLYKLKPALLLPFNAIYILFVITCVYFFTRFYVFYKRVGAASLSTKDALYEVHYDIKLNMELYKMFCYMLFPFLYLMLGLLLVNSKYEVMLRFLQSDFSHSSFYLYFGLSVVIIYIMLHFSAVYWLKAYYQKYATEIENVLKSLKED</sequence>
<protein>
    <submittedName>
        <fullName evidence="1">Uncharacterized protein</fullName>
    </submittedName>
</protein>
<evidence type="ECO:0000313" key="2">
    <source>
        <dbReference type="Proteomes" id="UP001246858"/>
    </source>
</evidence>
<name>A0ACC6L400_9SPHI</name>
<dbReference type="Proteomes" id="UP001246858">
    <property type="component" value="Unassembled WGS sequence"/>
</dbReference>
<comment type="caution">
    <text evidence="1">The sequence shown here is derived from an EMBL/GenBank/DDBJ whole genome shotgun (WGS) entry which is preliminary data.</text>
</comment>
<dbReference type="EMBL" id="JAVDTF010000005">
    <property type="protein sequence ID" value="MDR6786097.1"/>
    <property type="molecule type" value="Genomic_DNA"/>
</dbReference>
<keyword evidence="2" id="KW-1185">Reference proteome</keyword>
<proteinExistence type="predicted"/>
<gene>
    <name evidence="1" type="ORF">J2X78_004689</name>
</gene>
<accession>A0ACC6L400</accession>